<proteinExistence type="predicted"/>
<dbReference type="PaxDb" id="55529-EKX41179"/>
<organism evidence="1">
    <name type="scientific">Guillardia theta (strain CCMP2712)</name>
    <name type="common">Cryptophyte</name>
    <dbReference type="NCBI Taxonomy" id="905079"/>
    <lineage>
        <taxon>Eukaryota</taxon>
        <taxon>Cryptophyceae</taxon>
        <taxon>Pyrenomonadales</taxon>
        <taxon>Geminigeraceae</taxon>
        <taxon>Guillardia</taxon>
    </lineage>
</organism>
<evidence type="ECO:0000313" key="3">
    <source>
        <dbReference type="Proteomes" id="UP000011087"/>
    </source>
</evidence>
<dbReference type="Proteomes" id="UP000011087">
    <property type="component" value="Unassembled WGS sequence"/>
</dbReference>
<dbReference type="HOGENOM" id="CLU_1581499_0_0_1"/>
<dbReference type="AlphaFoldDB" id="L1IZ48"/>
<dbReference type="RefSeq" id="XP_005828159.1">
    <property type="nucleotide sequence ID" value="XM_005828102.1"/>
</dbReference>
<dbReference type="KEGG" id="gtt:GUITHDRAFT_142114"/>
<reference evidence="2" key="3">
    <citation type="submission" date="2015-06" db="UniProtKB">
        <authorList>
            <consortium name="EnsemblProtists"/>
        </authorList>
    </citation>
    <scope>IDENTIFICATION</scope>
</reference>
<protein>
    <submittedName>
        <fullName evidence="1 2">Uncharacterized protein</fullName>
    </submittedName>
</protein>
<reference evidence="3" key="2">
    <citation type="submission" date="2012-11" db="EMBL/GenBank/DDBJ databases">
        <authorList>
            <person name="Kuo A."/>
            <person name="Curtis B.A."/>
            <person name="Tanifuji G."/>
            <person name="Burki F."/>
            <person name="Gruber A."/>
            <person name="Irimia M."/>
            <person name="Maruyama S."/>
            <person name="Arias M.C."/>
            <person name="Ball S.G."/>
            <person name="Gile G.H."/>
            <person name="Hirakawa Y."/>
            <person name="Hopkins J.F."/>
            <person name="Rensing S.A."/>
            <person name="Schmutz J."/>
            <person name="Symeonidi A."/>
            <person name="Elias M."/>
            <person name="Eveleigh R.J."/>
            <person name="Herman E.K."/>
            <person name="Klute M.J."/>
            <person name="Nakayama T."/>
            <person name="Obornik M."/>
            <person name="Reyes-Prieto A."/>
            <person name="Armbrust E.V."/>
            <person name="Aves S.J."/>
            <person name="Beiko R.G."/>
            <person name="Coutinho P."/>
            <person name="Dacks J.B."/>
            <person name="Durnford D.G."/>
            <person name="Fast N.M."/>
            <person name="Green B.R."/>
            <person name="Grisdale C."/>
            <person name="Hempe F."/>
            <person name="Henrissat B."/>
            <person name="Hoppner M.P."/>
            <person name="Ishida K.-I."/>
            <person name="Kim E."/>
            <person name="Koreny L."/>
            <person name="Kroth P.G."/>
            <person name="Liu Y."/>
            <person name="Malik S.-B."/>
            <person name="Maier U.G."/>
            <person name="McRose D."/>
            <person name="Mock T."/>
            <person name="Neilson J.A."/>
            <person name="Onodera N.T."/>
            <person name="Poole A.M."/>
            <person name="Pritham E.J."/>
            <person name="Richards T.A."/>
            <person name="Rocap G."/>
            <person name="Roy S.W."/>
            <person name="Sarai C."/>
            <person name="Schaack S."/>
            <person name="Shirato S."/>
            <person name="Slamovits C.H."/>
            <person name="Spencer D.F."/>
            <person name="Suzuki S."/>
            <person name="Worden A.Z."/>
            <person name="Zauner S."/>
            <person name="Barry K."/>
            <person name="Bell C."/>
            <person name="Bharti A.K."/>
            <person name="Crow J.A."/>
            <person name="Grimwood J."/>
            <person name="Kramer R."/>
            <person name="Lindquist E."/>
            <person name="Lucas S."/>
            <person name="Salamov A."/>
            <person name="McFadden G.I."/>
            <person name="Lane C.E."/>
            <person name="Keeling P.J."/>
            <person name="Gray M.W."/>
            <person name="Grigoriev I.V."/>
            <person name="Archibald J.M."/>
        </authorList>
    </citation>
    <scope>NUCLEOTIDE SEQUENCE</scope>
    <source>
        <strain evidence="3">CCMP2712</strain>
    </source>
</reference>
<dbReference type="EMBL" id="JH993025">
    <property type="protein sequence ID" value="EKX41179.1"/>
    <property type="molecule type" value="Genomic_DNA"/>
</dbReference>
<dbReference type="EnsemblProtists" id="EKX41179">
    <property type="protein sequence ID" value="EKX41179"/>
    <property type="gene ID" value="GUITHDRAFT_142114"/>
</dbReference>
<keyword evidence="3" id="KW-1185">Reference proteome</keyword>
<reference evidence="1 3" key="1">
    <citation type="journal article" date="2012" name="Nature">
        <title>Algal genomes reveal evolutionary mosaicism and the fate of nucleomorphs.</title>
        <authorList>
            <consortium name="DOE Joint Genome Institute"/>
            <person name="Curtis B.A."/>
            <person name="Tanifuji G."/>
            <person name="Burki F."/>
            <person name="Gruber A."/>
            <person name="Irimia M."/>
            <person name="Maruyama S."/>
            <person name="Arias M.C."/>
            <person name="Ball S.G."/>
            <person name="Gile G.H."/>
            <person name="Hirakawa Y."/>
            <person name="Hopkins J.F."/>
            <person name="Kuo A."/>
            <person name="Rensing S.A."/>
            <person name="Schmutz J."/>
            <person name="Symeonidi A."/>
            <person name="Elias M."/>
            <person name="Eveleigh R.J."/>
            <person name="Herman E.K."/>
            <person name="Klute M.J."/>
            <person name="Nakayama T."/>
            <person name="Obornik M."/>
            <person name="Reyes-Prieto A."/>
            <person name="Armbrust E.V."/>
            <person name="Aves S.J."/>
            <person name="Beiko R.G."/>
            <person name="Coutinho P."/>
            <person name="Dacks J.B."/>
            <person name="Durnford D.G."/>
            <person name="Fast N.M."/>
            <person name="Green B.R."/>
            <person name="Grisdale C.J."/>
            <person name="Hempel F."/>
            <person name="Henrissat B."/>
            <person name="Hoppner M.P."/>
            <person name="Ishida K."/>
            <person name="Kim E."/>
            <person name="Koreny L."/>
            <person name="Kroth P.G."/>
            <person name="Liu Y."/>
            <person name="Malik S.B."/>
            <person name="Maier U.G."/>
            <person name="McRose D."/>
            <person name="Mock T."/>
            <person name="Neilson J.A."/>
            <person name="Onodera N.T."/>
            <person name="Poole A.M."/>
            <person name="Pritham E.J."/>
            <person name="Richards T.A."/>
            <person name="Rocap G."/>
            <person name="Roy S.W."/>
            <person name="Sarai C."/>
            <person name="Schaack S."/>
            <person name="Shirato S."/>
            <person name="Slamovits C.H."/>
            <person name="Spencer D.F."/>
            <person name="Suzuki S."/>
            <person name="Worden A.Z."/>
            <person name="Zauner S."/>
            <person name="Barry K."/>
            <person name="Bell C."/>
            <person name="Bharti A.K."/>
            <person name="Crow J.A."/>
            <person name="Grimwood J."/>
            <person name="Kramer R."/>
            <person name="Lindquist E."/>
            <person name="Lucas S."/>
            <person name="Salamov A."/>
            <person name="McFadden G.I."/>
            <person name="Lane C.E."/>
            <person name="Keeling P.J."/>
            <person name="Gray M.W."/>
            <person name="Grigoriev I.V."/>
            <person name="Archibald J.M."/>
        </authorList>
    </citation>
    <scope>NUCLEOTIDE SEQUENCE</scope>
    <source>
        <strain evidence="1 3">CCMP2712</strain>
    </source>
</reference>
<accession>L1IZ48</accession>
<name>L1IZ48_GUITC</name>
<gene>
    <name evidence="1" type="ORF">GUITHDRAFT_142114</name>
</gene>
<evidence type="ECO:0000313" key="2">
    <source>
        <dbReference type="EnsemblProtists" id="EKX41179"/>
    </source>
</evidence>
<evidence type="ECO:0000313" key="1">
    <source>
        <dbReference type="EMBL" id="EKX41179.1"/>
    </source>
</evidence>
<sequence length="169" mass="19267">MNCKQIAYRHEMMTSRRDCSSFTRVGGQLPTHAYKVDYFLNPHLDPNYSTRPVDRDRVWDPKTRRLSRLSELDPSDFLHAPAKTVKEEKRELWALFEGAKAVGAVVETKAPEAEQPRRKSSLMEAERMRDALMEPLPGGNSGVDAFDLSSLSGAELMKLETQFEHLTKD</sequence>
<dbReference type="GeneID" id="17297896"/>